<comment type="caution">
    <text evidence="1">The sequence shown here is derived from an EMBL/GenBank/DDBJ whole genome shotgun (WGS) entry which is preliminary data.</text>
</comment>
<organism evidence="1 2">
    <name type="scientific">Furfurilactobacillus milii</name>
    <dbReference type="NCBI Taxonomy" id="2888272"/>
    <lineage>
        <taxon>Bacteria</taxon>
        <taxon>Bacillati</taxon>
        <taxon>Bacillota</taxon>
        <taxon>Bacilli</taxon>
        <taxon>Lactobacillales</taxon>
        <taxon>Lactobacillaceae</taxon>
        <taxon>Furfurilactobacillus</taxon>
    </lineage>
</organism>
<dbReference type="CDD" id="cd00093">
    <property type="entry name" value="HTH_XRE"/>
    <property type="match status" value="1"/>
</dbReference>
<reference evidence="1" key="1">
    <citation type="submission" date="2022-06" db="EMBL/GenBank/DDBJ databases">
        <title>Antifungal cultures and metabolites of lactic acid bacteria for use in dairy fermentations.</title>
        <authorList>
            <person name="Zhao Z."/>
            <person name="Gaenzle M."/>
        </authorList>
    </citation>
    <scope>NUCLEOTIDE SEQUENCE</scope>
    <source>
        <strain evidence="1">FUA3126</strain>
    </source>
</reference>
<keyword evidence="2" id="KW-1185">Reference proteome</keyword>
<dbReference type="Proteomes" id="UP001152867">
    <property type="component" value="Unassembled WGS sequence"/>
</dbReference>
<dbReference type="Gene3D" id="1.10.260.40">
    <property type="entry name" value="lambda repressor-like DNA-binding domains"/>
    <property type="match status" value="1"/>
</dbReference>
<dbReference type="InterPro" id="IPR010982">
    <property type="entry name" value="Lambda_DNA-bd_dom_sf"/>
</dbReference>
<gene>
    <name evidence="1" type="ORF">NNA32_05560</name>
</gene>
<evidence type="ECO:0000313" key="2">
    <source>
        <dbReference type="Proteomes" id="UP001152867"/>
    </source>
</evidence>
<dbReference type="RefSeq" id="WP_178942168.1">
    <property type="nucleotide sequence ID" value="NZ_JAIWJF010000005.1"/>
</dbReference>
<proteinExistence type="predicted"/>
<evidence type="ECO:0000313" key="1">
    <source>
        <dbReference type="EMBL" id="MDF9913717.1"/>
    </source>
</evidence>
<protein>
    <submittedName>
        <fullName evidence="1">Helix-turn-helix transcriptional regulator</fullName>
    </submittedName>
</protein>
<dbReference type="EMBL" id="JANDJP010000005">
    <property type="protein sequence ID" value="MDF9913717.1"/>
    <property type="molecule type" value="Genomic_DNA"/>
</dbReference>
<dbReference type="InterPro" id="IPR001387">
    <property type="entry name" value="Cro/C1-type_HTH"/>
</dbReference>
<dbReference type="SUPFAM" id="SSF47413">
    <property type="entry name" value="lambda repressor-like DNA-binding domains"/>
    <property type="match status" value="1"/>
</dbReference>
<accession>A0ABT6D9B0</accession>
<name>A0ABT6D9B0_9LACO</name>
<sequence length="86" mass="9955">MLPEAIKKARLQRGMSQMDLVRKVENIYHVSLSSSMLSRYENPNTPLPNRISLPALFALTDYLKIDLNSIATQEMNNWTKNYINKN</sequence>